<organism evidence="1 2">
    <name type="scientific">Vibrio parahaemolyticus</name>
    <dbReference type="NCBI Taxonomy" id="670"/>
    <lineage>
        <taxon>Bacteria</taxon>
        <taxon>Pseudomonadati</taxon>
        <taxon>Pseudomonadota</taxon>
        <taxon>Gammaproteobacteria</taxon>
        <taxon>Vibrionales</taxon>
        <taxon>Vibrionaceae</taxon>
        <taxon>Vibrio</taxon>
    </lineage>
</organism>
<dbReference type="EMBL" id="JAUHGG010000003">
    <property type="protein sequence ID" value="MDS1821203.1"/>
    <property type="molecule type" value="Genomic_DNA"/>
</dbReference>
<protein>
    <submittedName>
        <fullName evidence="1">Uncharacterized protein</fullName>
    </submittedName>
</protein>
<sequence length="256" mass="29176">MFVLKPSNKDLFESQIKHILHNLWLSEFDYITKVPENATIETRRHRFGLRGNRYLNVIAEIYGYDSYSSMLALSNEDSNSSPWIGDHDELNLPAEEMYAKAIGALGYRHKSTLKGGDHLLAVSFVTAIKDLPTSSINDATPELIGFPYLQLVDYYTDGGVSFMPQELVNPEFDDDGEVVPNDEIMHTLEENTVIGDRDVRESISPYFSSLEQAEEFFKGEFSLYSKYLINVDARHADSYFTNKVSDFASTLWEPKK</sequence>
<reference evidence="1" key="1">
    <citation type="submission" date="2023-06" db="EMBL/GenBank/DDBJ databases">
        <title>Genomic Diversity of Vibrio spp. and Metagenomic Analysis of Pathogens in Florida Gulf Coastal Waters Following Hurricane Ian.</title>
        <authorList>
            <person name="Brumfield K.D."/>
        </authorList>
    </citation>
    <scope>NUCLEOTIDE SEQUENCE</scope>
    <source>
        <strain evidence="1">WBS2B-138</strain>
    </source>
</reference>
<evidence type="ECO:0000313" key="1">
    <source>
        <dbReference type="EMBL" id="MDS1821203.1"/>
    </source>
</evidence>
<proteinExistence type="predicted"/>
<gene>
    <name evidence="1" type="ORF">QX249_11065</name>
</gene>
<name>A0AAW8Q431_VIBPH</name>
<dbReference type="RefSeq" id="WP_311020074.1">
    <property type="nucleotide sequence ID" value="NZ_JAUHGG010000003.1"/>
</dbReference>
<evidence type="ECO:0000313" key="2">
    <source>
        <dbReference type="Proteomes" id="UP001253193"/>
    </source>
</evidence>
<dbReference type="AlphaFoldDB" id="A0AAW8Q431"/>
<dbReference type="Proteomes" id="UP001253193">
    <property type="component" value="Unassembled WGS sequence"/>
</dbReference>
<comment type="caution">
    <text evidence="1">The sequence shown here is derived from an EMBL/GenBank/DDBJ whole genome shotgun (WGS) entry which is preliminary data.</text>
</comment>
<accession>A0AAW8Q431</accession>